<keyword evidence="4" id="KW-1185">Reference proteome</keyword>
<keyword evidence="2" id="KW-0812">Transmembrane</keyword>
<evidence type="ECO:0008006" key="5">
    <source>
        <dbReference type="Google" id="ProtNLM"/>
    </source>
</evidence>
<feature type="region of interest" description="Disordered" evidence="1">
    <location>
        <begin position="1"/>
        <end position="43"/>
    </location>
</feature>
<comment type="caution">
    <text evidence="3">The sequence shown here is derived from an EMBL/GenBank/DDBJ whole genome shotgun (WGS) entry which is preliminary data.</text>
</comment>
<sequence>MNGFPQVPRFRGDTDEDASIHLNHTVGKAKPLRPSNYYGLPNSSVSIDDKISSVLREGEGEEEEEEEIDEDYINETYMKFLNDEFDDEADDNDYEYEYEGGSDSDTYRDEGGIRSDGSISEDLSRSHLDDHSYVSLLDRLDKPNGTTERRSPFHEKSVFNDTEYHDAVGEDHSEDDRYSSDEDTPVVIESIKRAKSQMPNPDNNNKKASFNWKLAIVISIVSFLMTSIGYLLINGDRITLPELNFPESIRLAKLDGRLHRLEQDLKKSRSDQQDVLLQVQYEINQLNERLSRGLETGGKSNDIIQLNNNMIQVTPEFHQFLCEFIDNYQKSYLDEKLGSLENLSDIKELKEYVNTMIKSSVDSIKQEVKADYDGLLDNLTFVNSTIVEPSSNKIWVDSVLNLISRGSTLVNYADYSSGARILGFLTTPKEDATTDYNVLQKMIYGWWIYNERITQHDKYNANHVILDDDILWQGGDEIGIRLSSGIIPTDIIIECELERSQLVEVGFKPSTKSGYDKLNYGKVNSSDNKYITKFKLIKQAKIKSGINHIRLPIRFINQKIAGRDLYFKFDKDLDINSIKVYGITEINAIKYQDKLSLLVENFNEAISEKSNDEYHHYRGGTQQREDRHNNGNHITQIDLNEDIYL</sequence>
<reference evidence="3 4" key="1">
    <citation type="submission" date="2018-06" db="EMBL/GenBank/DDBJ databases">
        <title>Whole genome sequencing of Candida tropicalis (genome annotated by CSBL at Korea University).</title>
        <authorList>
            <person name="Ahn J."/>
        </authorList>
    </citation>
    <scope>NUCLEOTIDE SEQUENCE [LARGE SCALE GENOMIC DNA]</scope>
    <source>
        <strain evidence="3 4">ATCC 20962</strain>
    </source>
</reference>
<feature type="region of interest" description="Disordered" evidence="1">
    <location>
        <begin position="139"/>
        <end position="164"/>
    </location>
</feature>
<evidence type="ECO:0000313" key="3">
    <source>
        <dbReference type="EMBL" id="RCK58787.1"/>
    </source>
</evidence>
<gene>
    <name evidence="3" type="ORF">Cantr_07183</name>
</gene>
<feature type="region of interest" description="Disordered" evidence="1">
    <location>
        <begin position="82"/>
        <end position="124"/>
    </location>
</feature>
<proteinExistence type="predicted"/>
<protein>
    <recommendedName>
        <fullName evidence="5">SUN domain-containing protein</fullName>
    </recommendedName>
</protein>
<keyword evidence="2" id="KW-1133">Transmembrane helix</keyword>
<evidence type="ECO:0000313" key="4">
    <source>
        <dbReference type="Proteomes" id="UP000253472"/>
    </source>
</evidence>
<keyword evidence="2" id="KW-0472">Membrane</keyword>
<evidence type="ECO:0000256" key="2">
    <source>
        <dbReference type="SAM" id="Phobius"/>
    </source>
</evidence>
<feature type="transmembrane region" description="Helical" evidence="2">
    <location>
        <begin position="214"/>
        <end position="233"/>
    </location>
</feature>
<dbReference type="OrthoDB" id="4093311at2759"/>
<dbReference type="EMBL" id="QLNQ01000027">
    <property type="protein sequence ID" value="RCK58787.1"/>
    <property type="molecule type" value="Genomic_DNA"/>
</dbReference>
<dbReference type="Proteomes" id="UP000253472">
    <property type="component" value="Unassembled WGS sequence"/>
</dbReference>
<dbReference type="AlphaFoldDB" id="A0A367XYT3"/>
<organism evidence="3 4">
    <name type="scientific">Candida viswanathii</name>
    <dbReference type="NCBI Taxonomy" id="5486"/>
    <lineage>
        <taxon>Eukaryota</taxon>
        <taxon>Fungi</taxon>
        <taxon>Dikarya</taxon>
        <taxon>Ascomycota</taxon>
        <taxon>Saccharomycotina</taxon>
        <taxon>Pichiomycetes</taxon>
        <taxon>Debaryomycetaceae</taxon>
        <taxon>Candida/Lodderomyces clade</taxon>
        <taxon>Candida</taxon>
    </lineage>
</organism>
<accession>A0A367XYT3</accession>
<name>A0A367XYT3_9ASCO</name>
<feature type="compositionally biased region" description="Acidic residues" evidence="1">
    <location>
        <begin position="83"/>
        <end position="102"/>
    </location>
</feature>
<evidence type="ECO:0000256" key="1">
    <source>
        <dbReference type="SAM" id="MobiDB-lite"/>
    </source>
</evidence>
<dbReference type="STRING" id="5486.A0A367XYT3"/>